<evidence type="ECO:0000313" key="1">
    <source>
        <dbReference type="EMBL" id="WVX50676.1"/>
    </source>
</evidence>
<organism evidence="1 2">
    <name type="scientific">Roseobacter fucihabitans</name>
    <dbReference type="NCBI Taxonomy" id="1537242"/>
    <lineage>
        <taxon>Bacteria</taxon>
        <taxon>Pseudomonadati</taxon>
        <taxon>Pseudomonadota</taxon>
        <taxon>Alphaproteobacteria</taxon>
        <taxon>Rhodobacterales</taxon>
        <taxon>Roseobacteraceae</taxon>
        <taxon>Roseobacter</taxon>
    </lineage>
</organism>
<dbReference type="Proteomes" id="UP001318682">
    <property type="component" value="Chromosome"/>
</dbReference>
<protein>
    <submittedName>
        <fullName evidence="1">Uncharacterized protein</fullName>
    </submittedName>
</protein>
<dbReference type="EMBL" id="CP143423">
    <property type="protein sequence ID" value="WVX50676.1"/>
    <property type="molecule type" value="Genomic_DNA"/>
</dbReference>
<gene>
    <name evidence="1" type="ORF">ROLI_037750</name>
</gene>
<proteinExistence type="predicted"/>
<name>A0ABZ2BXY5_9RHOB</name>
<evidence type="ECO:0000313" key="2">
    <source>
        <dbReference type="Proteomes" id="UP001318682"/>
    </source>
</evidence>
<accession>A0ABZ2BXY5</accession>
<sequence length="70" mass="8215">MLLRKERLTDPRTRVKARFLSADKDVDGGHLVVEKELGLRTRIEHEQQFLYAPARLDRMKHPQFAADFVP</sequence>
<reference evidence="2" key="1">
    <citation type="submission" date="2024-01" db="EMBL/GenBank/DDBJ databases">
        <title>Roseobacter fucihabitans sp. nov., isolated from the brown alga Fucus spiralis.</title>
        <authorList>
            <person name="Hahnke S."/>
            <person name="Berger M."/>
            <person name="Schlingloff A."/>
            <person name="Athale I."/>
            <person name="Neumann-Schaal M."/>
            <person name="Adenaya A."/>
            <person name="Poehlein A."/>
            <person name="Daniel R."/>
            <person name="Pertersen J."/>
            <person name="Brinkhoff T."/>
        </authorList>
    </citation>
    <scope>NUCLEOTIDE SEQUENCE [LARGE SCALE GENOMIC DNA]</scope>
    <source>
        <strain evidence="2">B14</strain>
    </source>
</reference>
<keyword evidence="2" id="KW-1185">Reference proteome</keyword>